<protein>
    <recommendedName>
        <fullName evidence="4">Integral membrane protein</fullName>
    </recommendedName>
</protein>
<organism evidence="2 3">
    <name type="scientific">Gaopeijia maritima</name>
    <dbReference type="NCBI Taxonomy" id="3119007"/>
    <lineage>
        <taxon>Bacteria</taxon>
        <taxon>Pseudomonadati</taxon>
        <taxon>Gemmatimonadota</taxon>
        <taxon>Longimicrobiia</taxon>
        <taxon>Gaopeijiales</taxon>
        <taxon>Gaopeijiaceae</taxon>
        <taxon>Gaopeijia</taxon>
    </lineage>
</organism>
<evidence type="ECO:0008006" key="4">
    <source>
        <dbReference type="Google" id="ProtNLM"/>
    </source>
</evidence>
<name>A0ABU9EAG2_9BACT</name>
<reference evidence="2 3" key="1">
    <citation type="submission" date="2024-02" db="EMBL/GenBank/DDBJ databases">
        <title>A novel Gemmatimonadota bacterium.</title>
        <authorList>
            <person name="Du Z.-J."/>
            <person name="Ye Y.-Q."/>
        </authorList>
    </citation>
    <scope>NUCLEOTIDE SEQUENCE [LARGE SCALE GENOMIC DNA]</scope>
    <source>
        <strain evidence="2 3">DH-20</strain>
    </source>
</reference>
<comment type="caution">
    <text evidence="2">The sequence shown here is derived from an EMBL/GenBank/DDBJ whole genome shotgun (WGS) entry which is preliminary data.</text>
</comment>
<keyword evidence="1" id="KW-0472">Membrane</keyword>
<keyword evidence="3" id="KW-1185">Reference proteome</keyword>
<proteinExistence type="predicted"/>
<dbReference type="EMBL" id="JBBHLI010000007">
    <property type="protein sequence ID" value="MEK9501722.1"/>
    <property type="molecule type" value="Genomic_DNA"/>
</dbReference>
<accession>A0ABU9EAG2</accession>
<feature type="transmembrane region" description="Helical" evidence="1">
    <location>
        <begin position="53"/>
        <end position="73"/>
    </location>
</feature>
<keyword evidence="1" id="KW-1133">Transmembrane helix</keyword>
<evidence type="ECO:0000256" key="1">
    <source>
        <dbReference type="SAM" id="Phobius"/>
    </source>
</evidence>
<feature type="transmembrane region" description="Helical" evidence="1">
    <location>
        <begin position="93"/>
        <end position="122"/>
    </location>
</feature>
<sequence>MTNPTNPPLPSRLGITLSLSGMGAVVGAAAGVALTVAGNLISGYNVTPGLGVYLWNSGWFAALGAAAAPLATWTSMRAVPIWKAVTAPPITGLLTGLAAFALVPSASFVAAVGGVAAAVIALRRSHPPQGSPPALRPPQ</sequence>
<keyword evidence="1" id="KW-0812">Transmembrane</keyword>
<feature type="transmembrane region" description="Helical" evidence="1">
    <location>
        <begin position="20"/>
        <end position="41"/>
    </location>
</feature>
<evidence type="ECO:0000313" key="3">
    <source>
        <dbReference type="Proteomes" id="UP001484239"/>
    </source>
</evidence>
<evidence type="ECO:0000313" key="2">
    <source>
        <dbReference type="EMBL" id="MEK9501722.1"/>
    </source>
</evidence>
<dbReference type="RefSeq" id="WP_405287117.1">
    <property type="nucleotide sequence ID" value="NZ_JBBHLI010000007.1"/>
</dbReference>
<gene>
    <name evidence="2" type="ORF">WI372_12085</name>
</gene>
<dbReference type="Proteomes" id="UP001484239">
    <property type="component" value="Unassembled WGS sequence"/>
</dbReference>